<evidence type="ECO:0000259" key="16">
    <source>
        <dbReference type="SMART" id="SM00962"/>
    </source>
</evidence>
<evidence type="ECO:0000256" key="11">
    <source>
        <dbReference type="ARBA" id="ARBA00023225"/>
    </source>
</evidence>
<dbReference type="GO" id="GO:0005886">
    <property type="term" value="C:plasma membrane"/>
    <property type="evidence" value="ECO:0007669"/>
    <property type="project" value="UniProtKB-SubCell"/>
</dbReference>
<gene>
    <name evidence="17" type="primary">flhF</name>
    <name evidence="17" type="ORF">Tsedi_00587</name>
</gene>
<dbReference type="CDD" id="cd17873">
    <property type="entry name" value="FlhF"/>
    <property type="match status" value="1"/>
</dbReference>
<comment type="similarity">
    <text evidence="2">Belongs to the GTP-binding SRP family.</text>
</comment>
<feature type="region of interest" description="Disordered" evidence="14">
    <location>
        <begin position="129"/>
        <end position="158"/>
    </location>
</feature>
<dbReference type="InterPro" id="IPR000897">
    <property type="entry name" value="SRP54_GTPase_dom"/>
</dbReference>
<comment type="caution">
    <text evidence="17">The sequence shown here is derived from an EMBL/GenBank/DDBJ whole genome shotgun (WGS) entry which is preliminary data.</text>
</comment>
<dbReference type="Proteomes" id="UP000320225">
    <property type="component" value="Unassembled WGS sequence"/>
</dbReference>
<accession>A0A554WTG1</accession>
<dbReference type="GO" id="GO:0015031">
    <property type="term" value="P:protein transport"/>
    <property type="evidence" value="ECO:0007669"/>
    <property type="project" value="UniProtKB-KW"/>
</dbReference>
<keyword evidence="6" id="KW-0547">Nucleotide-binding</keyword>
<evidence type="ECO:0000256" key="3">
    <source>
        <dbReference type="ARBA" id="ARBA00014919"/>
    </source>
</evidence>
<dbReference type="GO" id="GO:0006614">
    <property type="term" value="P:SRP-dependent cotranslational protein targeting to membrane"/>
    <property type="evidence" value="ECO:0007669"/>
    <property type="project" value="UniProtKB-UniRule"/>
</dbReference>
<dbReference type="GO" id="GO:0005525">
    <property type="term" value="F:GTP binding"/>
    <property type="evidence" value="ECO:0007669"/>
    <property type="project" value="UniProtKB-UniRule"/>
</dbReference>
<keyword evidence="4" id="KW-0813">Transport</keyword>
<dbReference type="PANTHER" id="PTHR43134">
    <property type="entry name" value="SIGNAL RECOGNITION PARTICLE RECEPTOR SUBUNIT ALPHA"/>
    <property type="match status" value="1"/>
</dbReference>
<feature type="domain" description="AAA+ ATPase" evidence="15">
    <location>
        <begin position="287"/>
        <end position="451"/>
    </location>
</feature>
<evidence type="ECO:0000256" key="9">
    <source>
        <dbReference type="ARBA" id="ARBA00023134"/>
    </source>
</evidence>
<dbReference type="EMBL" id="VJND01000002">
    <property type="protein sequence ID" value="TSE26878.1"/>
    <property type="molecule type" value="Genomic_DNA"/>
</dbReference>
<dbReference type="InterPro" id="IPR027417">
    <property type="entry name" value="P-loop_NTPase"/>
</dbReference>
<evidence type="ECO:0000256" key="6">
    <source>
        <dbReference type="ARBA" id="ARBA00022741"/>
    </source>
</evidence>
<dbReference type="GO" id="GO:0005047">
    <property type="term" value="F:signal recognition particle binding"/>
    <property type="evidence" value="ECO:0007669"/>
    <property type="project" value="TreeGrafter"/>
</dbReference>
<dbReference type="FunFam" id="3.40.50.300:FF:000695">
    <property type="entry name" value="Flagellar biosynthesis regulator FlhF"/>
    <property type="match status" value="1"/>
</dbReference>
<evidence type="ECO:0000259" key="15">
    <source>
        <dbReference type="SMART" id="SM00382"/>
    </source>
</evidence>
<evidence type="ECO:0000256" key="12">
    <source>
        <dbReference type="ARBA" id="ARBA00025337"/>
    </source>
</evidence>
<comment type="function">
    <text evidence="12">Necessary for flagellar biosynthesis. May be involved in translocation of the flagellum.</text>
</comment>
<feature type="domain" description="SRP54-type proteins GTP-binding" evidence="16">
    <location>
        <begin position="288"/>
        <end position="478"/>
    </location>
</feature>
<protein>
    <recommendedName>
        <fullName evidence="3 13">Flagellar biosynthesis protein FlhF</fullName>
    </recommendedName>
</protein>
<dbReference type="AlphaFoldDB" id="A0A554WTG1"/>
<dbReference type="NCBIfam" id="TIGR03499">
    <property type="entry name" value="FlhF"/>
    <property type="match status" value="1"/>
</dbReference>
<dbReference type="RefSeq" id="WP_143893450.1">
    <property type="nucleotide sequence ID" value="NZ_VJND01000002.1"/>
</dbReference>
<evidence type="ECO:0000313" key="18">
    <source>
        <dbReference type="Proteomes" id="UP000320225"/>
    </source>
</evidence>
<dbReference type="InterPro" id="IPR020006">
    <property type="entry name" value="FlhF"/>
</dbReference>
<name>A0A554WTG1_9BURK</name>
<comment type="subcellular location">
    <subcellularLocation>
        <location evidence="1">Cell membrane</location>
        <topology evidence="1">Peripheral membrane protein</topology>
        <orientation evidence="1">Cytoplasmic side</orientation>
    </subcellularLocation>
</comment>
<dbReference type="Gene3D" id="3.40.50.300">
    <property type="entry name" value="P-loop containing nucleotide triphosphate hydrolases"/>
    <property type="match status" value="1"/>
</dbReference>
<keyword evidence="9" id="KW-0342">GTP-binding</keyword>
<keyword evidence="11" id="KW-1006">Bacterial flagellum protein export</keyword>
<evidence type="ECO:0000256" key="4">
    <source>
        <dbReference type="ARBA" id="ARBA00022448"/>
    </source>
</evidence>
<feature type="region of interest" description="Disordered" evidence="14">
    <location>
        <begin position="56"/>
        <end position="94"/>
    </location>
</feature>
<dbReference type="SMART" id="SM00382">
    <property type="entry name" value="AAA"/>
    <property type="match status" value="1"/>
</dbReference>
<evidence type="ECO:0000256" key="14">
    <source>
        <dbReference type="SAM" id="MobiDB-lite"/>
    </source>
</evidence>
<keyword evidence="17" id="KW-0282">Flagellum</keyword>
<feature type="compositionally biased region" description="Low complexity" evidence="14">
    <location>
        <begin position="73"/>
        <end position="89"/>
    </location>
</feature>
<dbReference type="InterPro" id="IPR047040">
    <property type="entry name" value="FlhF__GTPase_dom"/>
</dbReference>
<keyword evidence="17" id="KW-0966">Cell projection</keyword>
<evidence type="ECO:0000256" key="5">
    <source>
        <dbReference type="ARBA" id="ARBA00022475"/>
    </source>
</evidence>
<keyword evidence="5" id="KW-1003">Cell membrane</keyword>
<evidence type="ECO:0000256" key="8">
    <source>
        <dbReference type="ARBA" id="ARBA00022927"/>
    </source>
</evidence>
<keyword evidence="17" id="KW-0969">Cilium</keyword>
<evidence type="ECO:0000256" key="10">
    <source>
        <dbReference type="ARBA" id="ARBA00023136"/>
    </source>
</evidence>
<dbReference type="PANTHER" id="PTHR43134:SF3">
    <property type="entry name" value="FLAGELLAR BIOSYNTHESIS PROTEIN FLHF"/>
    <property type="match status" value="1"/>
</dbReference>
<proteinExistence type="inferred from homology"/>
<evidence type="ECO:0000256" key="2">
    <source>
        <dbReference type="ARBA" id="ARBA00008531"/>
    </source>
</evidence>
<evidence type="ECO:0000256" key="1">
    <source>
        <dbReference type="ARBA" id="ARBA00004413"/>
    </source>
</evidence>
<dbReference type="SMART" id="SM00962">
    <property type="entry name" value="SRP54"/>
    <property type="match status" value="1"/>
</dbReference>
<keyword evidence="8" id="KW-0653">Protein transport</keyword>
<dbReference type="GO" id="GO:0044781">
    <property type="term" value="P:bacterial-type flagellum organization"/>
    <property type="evidence" value="ECO:0007669"/>
    <property type="project" value="UniProtKB-UniRule"/>
</dbReference>
<keyword evidence="10" id="KW-0472">Membrane</keyword>
<dbReference type="InterPro" id="IPR003593">
    <property type="entry name" value="AAA+_ATPase"/>
</dbReference>
<dbReference type="OrthoDB" id="9778554at2"/>
<evidence type="ECO:0000256" key="13">
    <source>
        <dbReference type="NCBIfam" id="TIGR03499"/>
    </source>
</evidence>
<dbReference type="GO" id="GO:0003924">
    <property type="term" value="F:GTPase activity"/>
    <property type="evidence" value="ECO:0007669"/>
    <property type="project" value="UniProtKB-UniRule"/>
</dbReference>
<keyword evidence="18" id="KW-1185">Reference proteome</keyword>
<dbReference type="SUPFAM" id="SSF52540">
    <property type="entry name" value="P-loop containing nucleoside triphosphate hydrolases"/>
    <property type="match status" value="1"/>
</dbReference>
<evidence type="ECO:0000313" key="17">
    <source>
        <dbReference type="EMBL" id="TSE26878.1"/>
    </source>
</evidence>
<reference evidence="17 18" key="1">
    <citation type="submission" date="2019-07" db="EMBL/GenBank/DDBJ databases">
        <title>Tepidimonas sediminis YIM 72259 draft genome.</title>
        <authorList>
            <person name="Da Costa M.S."/>
            <person name="Froufe H.J.C."/>
            <person name="Egas C."/>
            <person name="Albuquerque L."/>
        </authorList>
    </citation>
    <scope>NUCLEOTIDE SEQUENCE [LARGE SCALE GENOMIC DNA]</scope>
    <source>
        <strain evidence="17 18">YIM 72259</strain>
    </source>
</reference>
<dbReference type="Pfam" id="PF00448">
    <property type="entry name" value="SRP54"/>
    <property type="match status" value="1"/>
</dbReference>
<keyword evidence="7" id="KW-1005">Bacterial flagellum biogenesis</keyword>
<evidence type="ECO:0000256" key="7">
    <source>
        <dbReference type="ARBA" id="ARBA00022795"/>
    </source>
</evidence>
<organism evidence="17 18">
    <name type="scientific">Tepidimonas sediminis</name>
    <dbReference type="NCBI Taxonomy" id="2588941"/>
    <lineage>
        <taxon>Bacteria</taxon>
        <taxon>Pseudomonadati</taxon>
        <taxon>Pseudomonadota</taxon>
        <taxon>Betaproteobacteria</taxon>
        <taxon>Burkholderiales</taxon>
        <taxon>Tepidimonas</taxon>
    </lineage>
</organism>
<sequence length="512" mass="54187">MNAQRFVAPNSREAMAQARAAFGEQAVILSTRSTPDGFEVVATSEEALAALAAQASPRLQPAAETRLPESRAARPARAPLQQRAAAQLPPVSPDSSVAQDAVTLAMSTLSFQEYVRERMLRKRQAALEGRLEAAEPPARAPRREAPAAAPQPPLAPRGAEVTLSFGATAAPAAAKAAPSRPAAAATPSAAPAAPSAAAQLTAQLEGLRQMVEERFQTLAWLGQSRLNPIQSTLMHKFIRAGYSPTVARAVLERLPAQLDAAGAWRWVLDVLAHNLRVAREPGLPCDEGGIFALVGPTGVGKTTTVAKLAAQCVKAYGAGSVGLITLDTYRVAGFEQLRAYGRMLGVVAHQAHDQAALQDLLELLAGKRMVIIDTPGLAQRDPRLQDMLALLQAPAVRKLLVLDAGRHGDTLDDVVQTYKGLGLHGTVLSKVDEAAKLAPALDALIRHQLPLRGLSTGQRVPEDWQRPEAATLVRMSMGGNGKSPFEPQRDELPYFFADAAAGAWQPQGAGHA</sequence>